<dbReference type="GO" id="GO:0008237">
    <property type="term" value="F:metallopeptidase activity"/>
    <property type="evidence" value="ECO:0007669"/>
    <property type="project" value="InterPro"/>
</dbReference>
<dbReference type="Pfam" id="PF16313">
    <property type="entry name" value="DUF4953"/>
    <property type="match status" value="1"/>
</dbReference>
<dbReference type="CDD" id="cd04276">
    <property type="entry name" value="ZnMc_MMP_like_2"/>
    <property type="match status" value="1"/>
</dbReference>
<organism evidence="3 4">
    <name type="scientific">Bacteroides ovatus</name>
    <dbReference type="NCBI Taxonomy" id="28116"/>
    <lineage>
        <taxon>Bacteria</taxon>
        <taxon>Pseudomonadati</taxon>
        <taxon>Bacteroidota</taxon>
        <taxon>Bacteroidia</taxon>
        <taxon>Bacteroidales</taxon>
        <taxon>Bacteroidaceae</taxon>
        <taxon>Bacteroides</taxon>
    </lineage>
</organism>
<evidence type="ECO:0000313" key="4">
    <source>
        <dbReference type="Proteomes" id="UP000183670"/>
    </source>
</evidence>
<sequence length="729" mass="83849">MMRIANNKLRLLLLLLFPTLLWGNSAPMFHIRQNTKGCFVEIPKRLINRDFLLAARVMTVSSPNNKVKLYAGQRLYDPVWIRLKYDKEQLYLLRPDSKNLCEDTTHLSYPAYARNAITPIAESWKIEQETDSSIVVNWSKFLSEPIEGVDPFGGKTSPGRSLPQLNKILQVDVHEKNLEVSVQYGFEGTTQPFLTTIRKSLLLLPEQPMQPRIHDARVGYDNIPKRKFNFDTPSIAAENYITRFRIVPSPKDVRSYLQGKQVKPQQPIVFYIDDAFPPLWKKAIRKGILDWNKAFEEIGFKEVMQAKTYAEAGPEFDPNDIRFNCFRYVVSDFPNAMGKHWVDPRSGEILQADVLFHSNVIALLRKWYFLQTSAYHPAARTKTLPDNITAQLIRYAAAHEIGHCLGLEHNFKASYAYNTEDLRRPEFTERYGTTPSIMDYARFNYVAQPGDGVRYVLPPLLGVYDRYAIRIGYAYLSRENTRTVAGWIDEKQNDPMYHCGRMAPSTIPTDPTVQTSDLGNDPVASATYGIRNLQQILTQLPEWNKKRLTNNPFEEMPATYTDLQQAYFDHLERVIPFIGFSDEVSGKAVEFLWKELLGGYNFLRTDAVCKYAGNPTEAIIKAQKTIIEKMFGRIIAERISSNETPAGFTYAHYLEVSANYLFTDKTPNIFTRYLQESYLQTLQSLLTEARTSSFSVLFSPTVSEHLTRIREQLTTNPSTWNNYLKNKIQ</sequence>
<dbReference type="InterPro" id="IPR034032">
    <property type="entry name" value="Zn_MMP-like_bac"/>
</dbReference>
<reference evidence="3 4" key="1">
    <citation type="submission" date="2016-10" db="EMBL/GenBank/DDBJ databases">
        <authorList>
            <person name="de Groot N.N."/>
        </authorList>
    </citation>
    <scope>NUCLEOTIDE SEQUENCE [LARGE SCALE GENOMIC DNA]</scope>
    <source>
        <strain evidence="3 4">NLAE-zl-C500</strain>
    </source>
</reference>
<proteinExistence type="predicted"/>
<gene>
    <name evidence="3" type="ORF">SAMN05192581_102821</name>
</gene>
<name>A0A1G6G9E9_BACOV</name>
<dbReference type="RefSeq" id="WP_074558730.1">
    <property type="nucleotide sequence ID" value="NZ_FMYE01000028.1"/>
</dbReference>
<dbReference type="AlphaFoldDB" id="A0A1G6G9E9"/>
<dbReference type="InterPro" id="IPR032534">
    <property type="entry name" value="EcxA_zinc-bd"/>
</dbReference>
<dbReference type="PANTHER" id="PTHR38478:SF1">
    <property type="entry name" value="ZINC DEPENDENT METALLOPROTEASE DOMAIN LIPOPROTEIN"/>
    <property type="match status" value="1"/>
</dbReference>
<evidence type="ECO:0000259" key="1">
    <source>
        <dbReference type="Pfam" id="PF16313"/>
    </source>
</evidence>
<dbReference type="InterPro" id="IPR024079">
    <property type="entry name" value="MetalloPept_cat_dom_sf"/>
</dbReference>
<evidence type="ECO:0000313" key="3">
    <source>
        <dbReference type="EMBL" id="SDB77806.1"/>
    </source>
</evidence>
<dbReference type="InterPro" id="IPR033413">
    <property type="entry name" value="DUF5117"/>
</dbReference>
<dbReference type="PANTHER" id="PTHR38478">
    <property type="entry name" value="PEPTIDASE M1A AND M12B"/>
    <property type="match status" value="1"/>
</dbReference>
<feature type="domain" description="EcxA zinc-binding" evidence="1">
    <location>
        <begin position="383"/>
        <end position="579"/>
    </location>
</feature>
<evidence type="ECO:0008006" key="5">
    <source>
        <dbReference type="Google" id="ProtNLM"/>
    </source>
</evidence>
<dbReference type="Gene3D" id="3.40.390.10">
    <property type="entry name" value="Collagenase (Catalytic Domain)"/>
    <property type="match status" value="1"/>
</dbReference>
<evidence type="ECO:0000259" key="2">
    <source>
        <dbReference type="Pfam" id="PF17148"/>
    </source>
</evidence>
<feature type="domain" description="DUF5117" evidence="2">
    <location>
        <begin position="81"/>
        <end position="248"/>
    </location>
</feature>
<accession>A0A1G6G9E9</accession>
<dbReference type="EMBL" id="FMYE01000028">
    <property type="protein sequence ID" value="SDB77806.1"/>
    <property type="molecule type" value="Genomic_DNA"/>
</dbReference>
<dbReference type="SUPFAM" id="SSF55486">
    <property type="entry name" value="Metalloproteases ('zincins'), catalytic domain"/>
    <property type="match status" value="1"/>
</dbReference>
<dbReference type="Proteomes" id="UP000183670">
    <property type="component" value="Unassembled WGS sequence"/>
</dbReference>
<protein>
    <recommendedName>
        <fullName evidence="5">DUF5117 domain-containing protein</fullName>
    </recommendedName>
</protein>
<dbReference type="Pfam" id="PF17148">
    <property type="entry name" value="DUF5117"/>
    <property type="match status" value="1"/>
</dbReference>